<dbReference type="RefSeq" id="XP_026744364.1">
    <property type="nucleotide sequence ID" value="XM_026888563.1"/>
</dbReference>
<organism evidence="2 3">
    <name type="scientific">Trichoplusia ni</name>
    <name type="common">Cabbage looper</name>
    <dbReference type="NCBI Taxonomy" id="7111"/>
    <lineage>
        <taxon>Eukaryota</taxon>
        <taxon>Metazoa</taxon>
        <taxon>Ecdysozoa</taxon>
        <taxon>Arthropoda</taxon>
        <taxon>Hexapoda</taxon>
        <taxon>Insecta</taxon>
        <taxon>Pterygota</taxon>
        <taxon>Neoptera</taxon>
        <taxon>Endopterygota</taxon>
        <taxon>Lepidoptera</taxon>
        <taxon>Glossata</taxon>
        <taxon>Ditrysia</taxon>
        <taxon>Noctuoidea</taxon>
        <taxon>Noctuidae</taxon>
        <taxon>Plusiinae</taxon>
        <taxon>Trichoplusia</taxon>
    </lineage>
</organism>
<accession>A0A7E5WV02</accession>
<evidence type="ECO:0000256" key="1">
    <source>
        <dbReference type="SAM" id="MobiDB-lite"/>
    </source>
</evidence>
<sequence length="195" mass="22480">MYKGSNYAWRSQDETQSNELSLRERREELRMAALTDGFYSLQSPTAGHELIAAIRPVFWDWLEWRHGALTYRLTQVLTGHGCFGKYLCRIGRELTEECHHCEAPEDDAMHTLLVCPAWANNRRDLVAKIGEPALSLTDVISAMVRSECAWQAVADYCENTMATKEAAERVRESSSDIPSRRRRPRRQRQNDLRPP</sequence>
<dbReference type="Proteomes" id="UP000322000">
    <property type="component" value="Chromosome 27"/>
</dbReference>
<protein>
    <submittedName>
        <fullName evidence="3">Uncharacterized protein LOC113505758</fullName>
    </submittedName>
</protein>
<dbReference type="OrthoDB" id="7480128at2759"/>
<evidence type="ECO:0000313" key="2">
    <source>
        <dbReference type="Proteomes" id="UP000322000"/>
    </source>
</evidence>
<gene>
    <name evidence="3" type="primary">LOC113505758</name>
</gene>
<feature type="region of interest" description="Disordered" evidence="1">
    <location>
        <begin position="167"/>
        <end position="195"/>
    </location>
</feature>
<dbReference type="InParanoid" id="A0A7E5WV02"/>
<proteinExistence type="predicted"/>
<name>A0A7E5WV02_TRINI</name>
<keyword evidence="2" id="KW-1185">Reference proteome</keyword>
<reference evidence="3" key="1">
    <citation type="submission" date="2025-08" db="UniProtKB">
        <authorList>
            <consortium name="RefSeq"/>
        </authorList>
    </citation>
    <scope>IDENTIFICATION</scope>
</reference>
<dbReference type="GeneID" id="113505758"/>
<dbReference type="KEGG" id="tnl:113505758"/>
<evidence type="ECO:0000313" key="3">
    <source>
        <dbReference type="RefSeq" id="XP_026744364.1"/>
    </source>
</evidence>
<dbReference type="AlphaFoldDB" id="A0A7E5WV02"/>